<comment type="caution">
    <text evidence="1">The sequence shown here is derived from an EMBL/GenBank/DDBJ whole genome shotgun (WGS) entry which is preliminary data.</text>
</comment>
<evidence type="ECO:0000313" key="1">
    <source>
        <dbReference type="EMBL" id="EGV31492.1"/>
    </source>
</evidence>
<organism evidence="1 2">
    <name type="scientific">Segatella oulorum F0390</name>
    <dbReference type="NCBI Taxonomy" id="702438"/>
    <lineage>
        <taxon>Bacteria</taxon>
        <taxon>Pseudomonadati</taxon>
        <taxon>Bacteroidota</taxon>
        <taxon>Bacteroidia</taxon>
        <taxon>Bacteroidales</taxon>
        <taxon>Prevotellaceae</taxon>
        <taxon>Segatella</taxon>
    </lineage>
</organism>
<dbReference type="HOGENOM" id="CLU_2059250_0_0_10"/>
<dbReference type="Proteomes" id="UP000005141">
    <property type="component" value="Unassembled WGS sequence"/>
</dbReference>
<reference evidence="1 2" key="1">
    <citation type="submission" date="2011-07" db="EMBL/GenBank/DDBJ databases">
        <title>The Genome Sequence of Prevotella oulorum F0390.</title>
        <authorList>
            <consortium name="The Broad Institute Genome Sequencing Platform"/>
            <consortium name="The Broad Institute Genome Sequencing Center for Infectious Disease"/>
            <person name="Earl A."/>
            <person name="Ward D."/>
            <person name="Feldgarden M."/>
            <person name="Gevers D."/>
            <person name="Izard J."/>
            <person name="Ganesan A."/>
            <person name="Baranova O.V."/>
            <person name="Blanton J.M."/>
            <person name="Tanner A.C."/>
            <person name="Dewhirst F.E."/>
            <person name="Young S.K."/>
            <person name="Zeng Q."/>
            <person name="Gargeya S."/>
            <person name="Fitzgerald M."/>
            <person name="Haas B."/>
            <person name="Abouelleil A."/>
            <person name="Alvarado L."/>
            <person name="Arachchi H.M."/>
            <person name="Berlin A."/>
            <person name="Brown A."/>
            <person name="Chapman S.B."/>
            <person name="Chen Z."/>
            <person name="Dunbar C."/>
            <person name="Freedman E."/>
            <person name="Gearin G."/>
            <person name="Gellesch M."/>
            <person name="Goldberg J."/>
            <person name="Griggs A."/>
            <person name="Gujja S."/>
            <person name="Heiman D."/>
            <person name="Howarth C."/>
            <person name="Larson L."/>
            <person name="Lui A."/>
            <person name="MacDonald P.J.P."/>
            <person name="Mehta T."/>
            <person name="Montmayeur A."/>
            <person name="Murphy C."/>
            <person name="Neiman D."/>
            <person name="Pearson M."/>
            <person name="Priest M."/>
            <person name="Roberts A."/>
            <person name="Saif S."/>
            <person name="Shea T."/>
            <person name="Shenoy N."/>
            <person name="Sisk P."/>
            <person name="Stolte C."/>
            <person name="Sykes S."/>
            <person name="Wortman J."/>
            <person name="Nusbaum C."/>
            <person name="Birren B."/>
        </authorList>
    </citation>
    <scope>NUCLEOTIDE SEQUENCE [LARGE SCALE GENOMIC DNA]</scope>
    <source>
        <strain evidence="1 2">F0390</strain>
    </source>
</reference>
<protein>
    <submittedName>
        <fullName evidence="1">Uncharacterized protein</fullName>
    </submittedName>
</protein>
<sequence length="119" mass="14339">MLYYIETNKKTTNRNGQLTESRNTLLFELEELYKEERNNTSFPMPTVAYRIDLRDVSLSLEKEMKKASDFFRRTVYRYDWLIPIIDEKGEIMGIDNPEEMQEQWKELRSVILGDYLQIT</sequence>
<accession>G1WBN8</accession>
<gene>
    <name evidence="1" type="ORF">HMPREF9431_01239</name>
</gene>
<evidence type="ECO:0000313" key="2">
    <source>
        <dbReference type="Proteomes" id="UP000005141"/>
    </source>
</evidence>
<dbReference type="PATRIC" id="fig|702438.4.peg.1279"/>
<keyword evidence="2" id="KW-1185">Reference proteome</keyword>
<dbReference type="EMBL" id="ADGI01000044">
    <property type="protein sequence ID" value="EGV31492.1"/>
    <property type="molecule type" value="Genomic_DNA"/>
</dbReference>
<dbReference type="AlphaFoldDB" id="G1WBN8"/>
<name>G1WBN8_9BACT</name>
<proteinExistence type="predicted"/>